<dbReference type="RefSeq" id="WP_259258276.1">
    <property type="nucleotide sequence ID" value="NZ_JANTZM010000007.1"/>
</dbReference>
<gene>
    <name evidence="1" type="ORF">GGP99_001717</name>
</gene>
<organism evidence="1 2">
    <name type="scientific">Salinibacter ruber</name>
    <dbReference type="NCBI Taxonomy" id="146919"/>
    <lineage>
        <taxon>Bacteria</taxon>
        <taxon>Pseudomonadati</taxon>
        <taxon>Rhodothermota</taxon>
        <taxon>Rhodothermia</taxon>
        <taxon>Rhodothermales</taxon>
        <taxon>Salinibacteraceae</taxon>
        <taxon>Salinibacter</taxon>
    </lineage>
</organism>
<accession>A0AAW5P731</accession>
<dbReference type="Proteomes" id="UP001155110">
    <property type="component" value="Unassembled WGS sequence"/>
</dbReference>
<reference evidence="1" key="1">
    <citation type="submission" date="2022-08" db="EMBL/GenBank/DDBJ databases">
        <title>Genomic Encyclopedia of Type Strains, Phase V (KMG-V): Genome sequencing to study the core and pangenomes of soil and plant-associated prokaryotes.</title>
        <authorList>
            <person name="Whitman W."/>
        </authorList>
    </citation>
    <scope>NUCLEOTIDE SEQUENCE</scope>
    <source>
        <strain evidence="1">SP3002</strain>
    </source>
</reference>
<evidence type="ECO:0000313" key="1">
    <source>
        <dbReference type="EMBL" id="MCS4157753.1"/>
    </source>
</evidence>
<dbReference type="AlphaFoldDB" id="A0AAW5P731"/>
<sequence>MSTPVEEKIEDQALETLSDAITRRAESTEDFPFGWEQEEEGPEGLAALVSILGMTYSANGGEDWKEEAKSVIEEVQATDADPDTVVQAASGPALRDFVLFMSGKGPMPDEFWAAKAGRPSVMEIGFPELEAMMEARGAGGTVEDRLEKMDEESGLIDVVEVRPQKRSAVLRLEPEVEEEMASAVAQDIVEDAGPHEPVDLISGESVGTPVDSGLDFETAILYAKGAGANRTVNQLEMLRSTYIEEAGPQIKALRKHLYRQMEYPVIRRLQGEPSAQEIAADGH</sequence>
<name>A0AAW5P731_9BACT</name>
<proteinExistence type="predicted"/>
<protein>
    <submittedName>
        <fullName evidence="1">Uncharacterized protein</fullName>
    </submittedName>
</protein>
<evidence type="ECO:0000313" key="2">
    <source>
        <dbReference type="Proteomes" id="UP001155110"/>
    </source>
</evidence>
<dbReference type="EMBL" id="JANTZM010000007">
    <property type="protein sequence ID" value="MCS4157753.1"/>
    <property type="molecule type" value="Genomic_DNA"/>
</dbReference>
<comment type="caution">
    <text evidence="1">The sequence shown here is derived from an EMBL/GenBank/DDBJ whole genome shotgun (WGS) entry which is preliminary data.</text>
</comment>